<proteinExistence type="predicted"/>
<dbReference type="Pfam" id="PF00646">
    <property type="entry name" value="F-box"/>
    <property type="match status" value="1"/>
</dbReference>
<dbReference type="CDD" id="cd22157">
    <property type="entry name" value="F-box_AtFBW1-like"/>
    <property type="match status" value="1"/>
</dbReference>
<dbReference type="SUPFAM" id="SSF81383">
    <property type="entry name" value="F-box domain"/>
    <property type="match status" value="1"/>
</dbReference>
<evidence type="ECO:0000259" key="1">
    <source>
        <dbReference type="SMART" id="SM00256"/>
    </source>
</evidence>
<organism evidence="2">
    <name type="scientific">Setaria italica</name>
    <name type="common">Foxtail millet</name>
    <name type="synonym">Panicum italicum</name>
    <dbReference type="NCBI Taxonomy" id="4555"/>
    <lineage>
        <taxon>Eukaryota</taxon>
        <taxon>Viridiplantae</taxon>
        <taxon>Streptophyta</taxon>
        <taxon>Embryophyta</taxon>
        <taxon>Tracheophyta</taxon>
        <taxon>Spermatophyta</taxon>
        <taxon>Magnoliopsida</taxon>
        <taxon>Liliopsida</taxon>
        <taxon>Poales</taxon>
        <taxon>Poaceae</taxon>
        <taxon>PACMAD clade</taxon>
        <taxon>Panicoideae</taxon>
        <taxon>Panicodae</taxon>
        <taxon>Paniceae</taxon>
        <taxon>Cenchrinae</taxon>
        <taxon>Setaria</taxon>
    </lineage>
</organism>
<dbReference type="PANTHER" id="PTHR32133">
    <property type="entry name" value="OS07G0120400 PROTEIN"/>
    <property type="match status" value="1"/>
</dbReference>
<reference evidence="2" key="1">
    <citation type="journal article" date="2012" name="Nat. Biotechnol.">
        <title>Reference genome sequence of the model plant Setaria.</title>
        <authorList>
            <person name="Bennetzen J.L."/>
            <person name="Schmutz J."/>
            <person name="Wang H."/>
            <person name="Percifield R."/>
            <person name="Hawkins J."/>
            <person name="Pontaroli A.C."/>
            <person name="Estep M."/>
            <person name="Feng L."/>
            <person name="Vaughn J.N."/>
            <person name="Grimwood J."/>
            <person name="Jenkins J."/>
            <person name="Barry K."/>
            <person name="Lindquist E."/>
            <person name="Hellsten U."/>
            <person name="Deshpande S."/>
            <person name="Wang X."/>
            <person name="Wu X."/>
            <person name="Mitros T."/>
            <person name="Triplett J."/>
            <person name="Yang X."/>
            <person name="Ye C.Y."/>
            <person name="Mauro-Herrera M."/>
            <person name="Wang L."/>
            <person name="Li P."/>
            <person name="Sharma M."/>
            <person name="Sharma R."/>
            <person name="Ronald P.C."/>
            <person name="Panaud O."/>
            <person name="Kellogg E.A."/>
            <person name="Brutnell T.P."/>
            <person name="Doust A.N."/>
            <person name="Tuskan G.A."/>
            <person name="Rokhsar D."/>
            <person name="Devos K.M."/>
        </authorList>
    </citation>
    <scope>NUCLEOTIDE SEQUENCE [LARGE SCALE GENOMIC DNA]</scope>
    <source>
        <strain evidence="2">Yugu1</strain>
    </source>
</reference>
<sequence>MATPPPPKRLHGRSLLDLEDDLIPEILLRLPPHDPGCLVRCSAVCKPWRRLLTDHAFLRRYRKFHGVPPMLGVLFDLDLDLPCNCFAARFVRTTSFRPRALDHGGCYVRDARHGRVLFSSATNEKNEYDLYVWNPITVWNVTVLCAAASREGGGGCDHLDCHSGPFLVVFVGGDEDGKTTCAYVYSSEAATWSDAAYVKHPNGLPDMDMEPCTARSLGTGTTASLQRARPSWSTTWAAGKLRSSTGRHRTRAAVSSCRQWAAVWGSPAWSRETGPDRTAAWTQSRVLELNTMPGRVPWREPTTIGFAEGLGIIFLKTDDGVFAIDLKSGRIKQMSSRRSIYCVIPYMGFYTPDHAMGCQHHENAGIHPSRDEHSVAGLWQTLFPVE</sequence>
<dbReference type="InterPro" id="IPR001810">
    <property type="entry name" value="F-box_dom"/>
</dbReference>
<dbReference type="PANTHER" id="PTHR32133:SF366">
    <property type="entry name" value="OS07G0122900 PROTEIN"/>
    <property type="match status" value="1"/>
</dbReference>
<dbReference type="InterPro" id="IPR036047">
    <property type="entry name" value="F-box-like_dom_sf"/>
</dbReference>
<dbReference type="SMART" id="SM00256">
    <property type="entry name" value="FBOX"/>
    <property type="match status" value="1"/>
</dbReference>
<protein>
    <recommendedName>
        <fullName evidence="1">F-box domain-containing protein</fullName>
    </recommendedName>
</protein>
<dbReference type="AlphaFoldDB" id="A0A368SID6"/>
<gene>
    <name evidence="2" type="ORF">SETIT_9G196200v2</name>
</gene>
<reference evidence="2" key="2">
    <citation type="submission" date="2015-07" db="EMBL/GenBank/DDBJ databases">
        <authorList>
            <person name="Noorani M."/>
        </authorList>
    </citation>
    <scope>NUCLEOTIDE SEQUENCE</scope>
    <source>
        <strain evidence="2">Yugu1</strain>
    </source>
</reference>
<accession>A0A368SID6</accession>
<dbReference type="OrthoDB" id="625451at2759"/>
<dbReference type="Gene3D" id="1.20.1280.50">
    <property type="match status" value="1"/>
</dbReference>
<dbReference type="EMBL" id="CM003536">
    <property type="protein sequence ID" value="RCV42187.1"/>
    <property type="molecule type" value="Genomic_DNA"/>
</dbReference>
<evidence type="ECO:0000313" key="2">
    <source>
        <dbReference type="EMBL" id="RCV42187.1"/>
    </source>
</evidence>
<name>A0A368SID6_SETIT</name>
<feature type="domain" description="F-box" evidence="1">
    <location>
        <begin position="18"/>
        <end position="61"/>
    </location>
</feature>